<dbReference type="CDD" id="cd02274">
    <property type="entry name" value="DHDPR_N"/>
    <property type="match status" value="1"/>
</dbReference>
<dbReference type="InterPro" id="IPR000846">
    <property type="entry name" value="DapB_N"/>
</dbReference>
<comment type="catalytic activity">
    <reaction evidence="11 12">
        <text>(S)-2,3,4,5-tetrahydrodipicolinate + NAD(+) + H2O = (2S,4S)-4-hydroxy-2,3,4,5-tetrahydrodipicolinate + NADH + H(+)</text>
        <dbReference type="Rhea" id="RHEA:35323"/>
        <dbReference type="ChEBI" id="CHEBI:15377"/>
        <dbReference type="ChEBI" id="CHEBI:15378"/>
        <dbReference type="ChEBI" id="CHEBI:16845"/>
        <dbReference type="ChEBI" id="CHEBI:57540"/>
        <dbReference type="ChEBI" id="CHEBI:57945"/>
        <dbReference type="ChEBI" id="CHEBI:67139"/>
        <dbReference type="EC" id="1.17.1.8"/>
    </reaction>
</comment>
<feature type="active site" description="Proton donor" evidence="12">
    <location>
        <position position="138"/>
    </location>
</feature>
<keyword evidence="4 12" id="KW-0220">Diaminopimelate biosynthesis</keyword>
<feature type="binding site" evidence="12">
    <location>
        <position position="34"/>
    </location>
    <ligand>
        <name>NADP(+)</name>
        <dbReference type="ChEBI" id="CHEBI:58349"/>
    </ligand>
</feature>
<comment type="caution">
    <text evidence="12">Was originally thought to be a dihydrodipicolinate reductase (DHDPR), catalyzing the conversion of dihydrodipicolinate to tetrahydrodipicolinate. However, it was shown in E.coli that the substrate of the enzymatic reaction is not dihydrodipicolinate (DHDP) but in fact (2S,4S)-4-hydroxy-2,3,4,5-tetrahydrodipicolinic acid (HTPA), the product released by the DapA-catalyzed reaction.</text>
</comment>
<keyword evidence="3 12" id="KW-0521">NADP</keyword>
<dbReference type="GO" id="GO:0051287">
    <property type="term" value="F:NAD binding"/>
    <property type="evidence" value="ECO:0007669"/>
    <property type="project" value="UniProtKB-UniRule"/>
</dbReference>
<comment type="caution">
    <text evidence="12">Lacks conserved residue(s) required for the propagation of feature annotation.</text>
</comment>
<evidence type="ECO:0000256" key="4">
    <source>
        <dbReference type="ARBA" id="ARBA00022915"/>
    </source>
</evidence>
<comment type="subcellular location">
    <subcellularLocation>
        <location evidence="12">Cytoplasm</location>
    </subcellularLocation>
</comment>
<dbReference type="InterPro" id="IPR036291">
    <property type="entry name" value="NAD(P)-bd_dom_sf"/>
</dbReference>
<comment type="similarity">
    <text evidence="1 12">Belongs to the DapB family.</text>
</comment>
<dbReference type="GO" id="GO:0016726">
    <property type="term" value="F:oxidoreductase activity, acting on CH or CH2 groups, NAD or NADP as acceptor"/>
    <property type="evidence" value="ECO:0007669"/>
    <property type="project" value="UniProtKB-UniRule"/>
</dbReference>
<evidence type="ECO:0000313" key="15">
    <source>
        <dbReference type="EMBL" id="RFM23233.1"/>
    </source>
</evidence>
<evidence type="ECO:0000259" key="13">
    <source>
        <dbReference type="Pfam" id="PF01113"/>
    </source>
</evidence>
<keyword evidence="12" id="KW-0963">Cytoplasm</keyword>
<dbReference type="NCBIfam" id="TIGR00036">
    <property type="entry name" value="dapB"/>
    <property type="match status" value="1"/>
</dbReference>
<reference evidence="15 16" key="1">
    <citation type="journal article" date="2011" name="ISME J.">
        <title>Community ecology of hot spring cyanobacterial mats: predominant populations and their functional potential.</title>
        <authorList>
            <person name="Klatt C.G."/>
            <person name="Wood J.M."/>
            <person name="Rusch D.B."/>
            <person name="Bateson M.M."/>
            <person name="Hamamura N."/>
            <person name="Heidelberg J.F."/>
            <person name="Grossman A.R."/>
            <person name="Bhaya D."/>
            <person name="Cohan F.M."/>
            <person name="Kuhl M."/>
            <person name="Bryant D.A."/>
            <person name="Ward D.M."/>
        </authorList>
    </citation>
    <scope>NUCLEOTIDE SEQUENCE [LARGE SCALE GENOMIC DNA]</scope>
    <source>
        <strain evidence="15">OS</strain>
    </source>
</reference>
<feature type="binding site" evidence="12">
    <location>
        <begin position="74"/>
        <end position="76"/>
    </location>
    <ligand>
        <name>NAD(+)</name>
        <dbReference type="ChEBI" id="CHEBI:57540"/>
    </ligand>
</feature>
<dbReference type="PANTHER" id="PTHR20836:SF0">
    <property type="entry name" value="4-HYDROXY-TETRAHYDRODIPICOLINATE REDUCTASE 1, CHLOROPLASTIC-RELATED"/>
    <property type="match status" value="1"/>
</dbReference>
<dbReference type="AlphaFoldDB" id="A0A395LXB6"/>
<evidence type="ECO:0000256" key="9">
    <source>
        <dbReference type="ARBA" id="ARBA00038983"/>
    </source>
</evidence>
<evidence type="ECO:0000256" key="6">
    <source>
        <dbReference type="ARBA" id="ARBA00023027"/>
    </source>
</evidence>
<dbReference type="PIRSF" id="PIRSF000161">
    <property type="entry name" value="DHPR"/>
    <property type="match status" value="1"/>
</dbReference>
<feature type="domain" description="Dihydrodipicolinate reductase C-terminal" evidence="14">
    <location>
        <begin position="105"/>
        <end position="239"/>
    </location>
</feature>
<dbReference type="PANTHER" id="PTHR20836">
    <property type="entry name" value="DIHYDRODIPICOLINATE REDUCTASE"/>
    <property type="match status" value="1"/>
</dbReference>
<name>A0A395LXB6_9BACT</name>
<evidence type="ECO:0000256" key="7">
    <source>
        <dbReference type="ARBA" id="ARBA00023154"/>
    </source>
</evidence>
<evidence type="ECO:0000313" key="16">
    <source>
        <dbReference type="Proteomes" id="UP000266389"/>
    </source>
</evidence>
<evidence type="ECO:0000256" key="3">
    <source>
        <dbReference type="ARBA" id="ARBA00022857"/>
    </source>
</evidence>
<organism evidence="15 16">
    <name type="scientific">Candidatus Thermochlorobacter aerophilus</name>
    <dbReference type="NCBI Taxonomy" id="1868324"/>
    <lineage>
        <taxon>Bacteria</taxon>
        <taxon>Pseudomonadati</taxon>
        <taxon>Chlorobiota</taxon>
        <taxon>Chlorobiia</taxon>
        <taxon>Chlorobiales</taxon>
        <taxon>Candidatus Thermochlorobacteriaceae</taxon>
        <taxon>Candidatus Thermochlorobacter</taxon>
    </lineage>
</organism>
<feature type="binding site" evidence="12">
    <location>
        <begin position="144"/>
        <end position="145"/>
    </location>
    <ligand>
        <name>(S)-2,3,4,5-tetrahydrodipicolinate</name>
        <dbReference type="ChEBI" id="CHEBI:16845"/>
    </ligand>
</feature>
<evidence type="ECO:0000256" key="10">
    <source>
        <dbReference type="ARBA" id="ARBA00049080"/>
    </source>
</evidence>
<dbReference type="Pfam" id="PF05173">
    <property type="entry name" value="DapB_C"/>
    <property type="match status" value="1"/>
</dbReference>
<keyword evidence="2 12" id="KW-0028">Amino-acid biosynthesis</keyword>
<dbReference type="GO" id="GO:0008839">
    <property type="term" value="F:4-hydroxy-tetrahydrodipicolinate reductase"/>
    <property type="evidence" value="ECO:0007669"/>
    <property type="project" value="UniProtKB-UniRule"/>
</dbReference>
<dbReference type="InterPro" id="IPR023940">
    <property type="entry name" value="DHDPR_bac"/>
</dbReference>
<dbReference type="GO" id="GO:0019877">
    <property type="term" value="P:diaminopimelate biosynthetic process"/>
    <property type="evidence" value="ECO:0007669"/>
    <property type="project" value="UniProtKB-UniRule"/>
</dbReference>
<evidence type="ECO:0000256" key="1">
    <source>
        <dbReference type="ARBA" id="ARBA00006642"/>
    </source>
</evidence>
<dbReference type="UniPathway" id="UPA00034">
    <property type="reaction ID" value="UER00018"/>
</dbReference>
<evidence type="ECO:0000256" key="11">
    <source>
        <dbReference type="ARBA" id="ARBA00049396"/>
    </source>
</evidence>
<sequence length="245" mass="26777">MRFVLIGNGNMGKAIMSLLAETNRHQVLAALSSKDSLSLEMLSEADALIDFTNATAFLQNLPTLLKSHKPIVVGTTGWYDQLETVRKKVEAEQGTLLYAANFSLGVNLFLRLAKVAASLIAPFPEFDVAITEVHHTRKKDAPSGTALKAAEYILSALPRKHTLRTTLSPEVPLQKEELCISSLRVGSVFGEHTICIDSPADELIITHRAKSRRGFAEGAVQAAEWLQGKQGMFSFDDFLAEKLGL</sequence>
<dbReference type="Gene3D" id="3.30.360.10">
    <property type="entry name" value="Dihydrodipicolinate Reductase, domain 2"/>
    <property type="match status" value="1"/>
</dbReference>
<dbReference type="GO" id="GO:0009089">
    <property type="term" value="P:lysine biosynthetic process via diaminopimelate"/>
    <property type="evidence" value="ECO:0007669"/>
    <property type="project" value="UniProtKB-UniRule"/>
</dbReference>
<dbReference type="SUPFAM" id="SSF51735">
    <property type="entry name" value="NAD(P)-binding Rossmann-fold domains"/>
    <property type="match status" value="1"/>
</dbReference>
<feature type="active site" description="Proton donor/acceptor" evidence="12">
    <location>
        <position position="134"/>
    </location>
</feature>
<feature type="binding site" evidence="12">
    <location>
        <begin position="99"/>
        <end position="102"/>
    </location>
    <ligand>
        <name>NAD(+)</name>
        <dbReference type="ChEBI" id="CHEBI:57540"/>
    </ligand>
</feature>
<gene>
    <name evidence="12 15" type="primary">dapB</name>
    <name evidence="15" type="ORF">D0433_12190</name>
</gene>
<keyword evidence="6 12" id="KW-0520">NAD</keyword>
<evidence type="ECO:0000259" key="14">
    <source>
        <dbReference type="Pfam" id="PF05173"/>
    </source>
</evidence>
<feature type="domain" description="Dihydrodipicolinate reductase N-terminal" evidence="13">
    <location>
        <begin position="1"/>
        <end position="102"/>
    </location>
</feature>
<feature type="binding site" evidence="12">
    <location>
        <position position="135"/>
    </location>
    <ligand>
        <name>(S)-2,3,4,5-tetrahydrodipicolinate</name>
        <dbReference type="ChEBI" id="CHEBI:16845"/>
    </ligand>
</feature>
<proteinExistence type="inferred from homology"/>
<keyword evidence="7 12" id="KW-0457">Lysine biosynthesis</keyword>
<comment type="catalytic activity">
    <reaction evidence="10 12">
        <text>(S)-2,3,4,5-tetrahydrodipicolinate + NADP(+) + H2O = (2S,4S)-4-hydroxy-2,3,4,5-tetrahydrodipicolinate + NADPH + H(+)</text>
        <dbReference type="Rhea" id="RHEA:35331"/>
        <dbReference type="ChEBI" id="CHEBI:15377"/>
        <dbReference type="ChEBI" id="CHEBI:15378"/>
        <dbReference type="ChEBI" id="CHEBI:16845"/>
        <dbReference type="ChEBI" id="CHEBI:57783"/>
        <dbReference type="ChEBI" id="CHEBI:58349"/>
        <dbReference type="ChEBI" id="CHEBI:67139"/>
        <dbReference type="EC" id="1.17.1.8"/>
    </reaction>
</comment>
<comment type="caution">
    <text evidence="15">The sequence shown here is derived from an EMBL/GenBank/DDBJ whole genome shotgun (WGS) entry which is preliminary data.</text>
</comment>
<accession>A0A395LXB6</accession>
<evidence type="ECO:0000256" key="2">
    <source>
        <dbReference type="ARBA" id="ARBA00022605"/>
    </source>
</evidence>
<dbReference type="GO" id="GO:0005829">
    <property type="term" value="C:cytosol"/>
    <property type="evidence" value="ECO:0007669"/>
    <property type="project" value="TreeGrafter"/>
</dbReference>
<keyword evidence="5 12" id="KW-0560">Oxidoreductase</keyword>
<comment type="subunit">
    <text evidence="12">Homotetramer.</text>
</comment>
<evidence type="ECO:0000256" key="5">
    <source>
        <dbReference type="ARBA" id="ARBA00023002"/>
    </source>
</evidence>
<dbReference type="GO" id="GO:0050661">
    <property type="term" value="F:NADP binding"/>
    <property type="evidence" value="ECO:0007669"/>
    <property type="project" value="UniProtKB-UniRule"/>
</dbReference>
<dbReference type="EMBL" id="PHFL01000068">
    <property type="protein sequence ID" value="RFM23233.1"/>
    <property type="molecule type" value="Genomic_DNA"/>
</dbReference>
<dbReference type="HAMAP" id="MF_00102">
    <property type="entry name" value="DapB"/>
    <property type="match status" value="1"/>
</dbReference>
<protein>
    <recommendedName>
        <fullName evidence="9 12">4-hydroxy-tetrahydrodipicolinate reductase</fullName>
        <shortName evidence="12">HTPA reductase</shortName>
        <ecNumber evidence="9 12">1.17.1.8</ecNumber>
    </recommendedName>
</protein>
<dbReference type="InterPro" id="IPR022663">
    <property type="entry name" value="DapB_C"/>
</dbReference>
<comment type="pathway">
    <text evidence="8 12">Amino-acid biosynthesis; L-lysine biosynthesis via DAP pathway; (S)-tetrahydrodipicolinate from L-aspartate: step 4/4.</text>
</comment>
<dbReference type="EC" id="1.17.1.8" evidence="9 12"/>
<dbReference type="SUPFAM" id="SSF55347">
    <property type="entry name" value="Glyceraldehyde-3-phosphate dehydrogenase-like, C-terminal domain"/>
    <property type="match status" value="1"/>
</dbReference>
<dbReference type="Pfam" id="PF01113">
    <property type="entry name" value="DapB_N"/>
    <property type="match status" value="1"/>
</dbReference>
<dbReference type="Gene3D" id="3.40.50.720">
    <property type="entry name" value="NAD(P)-binding Rossmann-like Domain"/>
    <property type="match status" value="1"/>
</dbReference>
<evidence type="ECO:0000256" key="12">
    <source>
        <dbReference type="HAMAP-Rule" id="MF_00102"/>
    </source>
</evidence>
<evidence type="ECO:0000256" key="8">
    <source>
        <dbReference type="ARBA" id="ARBA00037922"/>
    </source>
</evidence>
<comment type="function">
    <text evidence="12">Catalyzes the conversion of 4-hydroxy-tetrahydrodipicolinate (HTPA) to tetrahydrodipicolinate.</text>
</comment>
<dbReference type="Proteomes" id="UP000266389">
    <property type="component" value="Unassembled WGS sequence"/>
</dbReference>